<dbReference type="SUPFAM" id="SSF53756">
    <property type="entry name" value="UDP-Glycosyltransferase/glycogen phosphorylase"/>
    <property type="match status" value="1"/>
</dbReference>
<dbReference type="EMBL" id="DP000009">
    <property type="protein sequence ID" value="ABF97851.1"/>
    <property type="molecule type" value="Genomic_DNA"/>
</dbReference>
<feature type="domain" description="EF-hand" evidence="2">
    <location>
        <begin position="54"/>
        <end position="74"/>
    </location>
</feature>
<reference evidence="3" key="2">
    <citation type="submission" date="2006-06" db="EMBL/GenBank/DDBJ databases">
        <authorList>
            <person name="Buell R."/>
            <person name="Wing R.A."/>
            <person name="McCombie W.A."/>
            <person name="Ouyang S."/>
        </authorList>
    </citation>
    <scope>NUCLEOTIDE SEQUENCE</scope>
</reference>
<feature type="compositionally biased region" description="Basic and acidic residues" evidence="1">
    <location>
        <begin position="31"/>
        <end position="41"/>
    </location>
</feature>
<protein>
    <recommendedName>
        <fullName evidence="2">EF-hand domain-containing protein</fullName>
    </recommendedName>
</protein>
<proteinExistence type="predicted"/>
<dbReference type="PROSITE" id="PS50222">
    <property type="entry name" value="EF_HAND_2"/>
    <property type="match status" value="1"/>
</dbReference>
<evidence type="ECO:0000256" key="1">
    <source>
        <dbReference type="SAM" id="MobiDB-lite"/>
    </source>
</evidence>
<name>Q10G53_ORYSJ</name>
<gene>
    <name evidence="3" type="ordered locus">LOC_Os03g44180</name>
</gene>
<dbReference type="GO" id="GO:0005509">
    <property type="term" value="F:calcium ion binding"/>
    <property type="evidence" value="ECO:0007669"/>
    <property type="project" value="InterPro"/>
</dbReference>
<dbReference type="AlphaFoldDB" id="Q10G53"/>
<sequence>MEHTIVEEFKKAAKQGAFPPVYPVGPFVRSSSDKAEGERGHPNGGGRGCATPGDGDGVVTREEVAAAVKELMDPGEKGSAARRWARVLQEAAWLPEGASRRALMVVVGKWKNAV</sequence>
<feature type="region of interest" description="Disordered" evidence="1">
    <location>
        <begin position="28"/>
        <end position="57"/>
    </location>
</feature>
<organism evidence="3">
    <name type="scientific">Oryza sativa subsp. japonica</name>
    <name type="common">Rice</name>
    <dbReference type="NCBI Taxonomy" id="39947"/>
    <lineage>
        <taxon>Eukaryota</taxon>
        <taxon>Viridiplantae</taxon>
        <taxon>Streptophyta</taxon>
        <taxon>Embryophyta</taxon>
        <taxon>Tracheophyta</taxon>
        <taxon>Spermatophyta</taxon>
        <taxon>Magnoliopsida</taxon>
        <taxon>Liliopsida</taxon>
        <taxon>Poales</taxon>
        <taxon>Poaceae</taxon>
        <taxon>BOP clade</taxon>
        <taxon>Oryzoideae</taxon>
        <taxon>Oryzeae</taxon>
        <taxon>Oryzinae</taxon>
        <taxon>Oryza</taxon>
        <taxon>Oryza sativa</taxon>
    </lineage>
</organism>
<reference evidence="3" key="1">
    <citation type="journal article" date="2005" name="Genome Res.">
        <title>Sequence, annotation, and analysis of synteny between rice chromosome 3 and diverged grass species.</title>
        <authorList>
            <consortium name="Rice Chromosome 3 Sequencing Consortium"/>
            <person name="Buell C.R."/>
            <person name="Yuan Q."/>
            <person name="Ouyang S."/>
            <person name="Liu J."/>
            <person name="Zhu W."/>
            <person name="Wang A."/>
            <person name="Maiti R."/>
            <person name="Haas B."/>
            <person name="Wortman J."/>
            <person name="Pertea M."/>
            <person name="Jones K.M."/>
            <person name="Kim M."/>
            <person name="Overton L."/>
            <person name="Tsitrin T."/>
            <person name="Fadrosh D."/>
            <person name="Bera J."/>
            <person name="Weaver B."/>
            <person name="Jin S."/>
            <person name="Johri S."/>
            <person name="Reardon M."/>
            <person name="Webb K."/>
            <person name="Hill J."/>
            <person name="Moffat K."/>
            <person name="Tallon L."/>
            <person name="Van Aken S."/>
            <person name="Lewis M."/>
            <person name="Utterback T."/>
            <person name="Feldblyum T."/>
            <person name="Zismann V."/>
            <person name="Iobst S."/>
            <person name="Hsiao J."/>
            <person name="de Vazeille A.R."/>
            <person name="Salzberg S.L."/>
            <person name="White O."/>
            <person name="Fraser C."/>
            <person name="Yu Y."/>
            <person name="Kim H."/>
            <person name="Rambo T."/>
            <person name="Currie J."/>
            <person name="Collura K."/>
            <person name="Kernodle-Thompson S."/>
            <person name="Wei F."/>
            <person name="Kudrna K."/>
            <person name="Ammiraju J.S."/>
            <person name="Luo M."/>
            <person name="Goicoechea J.L."/>
            <person name="Wing R.A."/>
            <person name="Henry D."/>
            <person name="Oates R."/>
            <person name="Palmer M."/>
            <person name="Pries G."/>
            <person name="Saski C."/>
            <person name="Simmons J."/>
            <person name="Soderlund C."/>
            <person name="Nelson W."/>
            <person name="de la Bastide M."/>
            <person name="Spiegel L."/>
            <person name="Nascimento L."/>
            <person name="Huang E."/>
            <person name="Preston R."/>
            <person name="Zutavern T."/>
            <person name="Palmer L."/>
            <person name="O'Shaughnessy A."/>
            <person name="Dike S."/>
            <person name="McCombie W.R."/>
            <person name="Minx P."/>
            <person name="Cordum H."/>
            <person name="Wilson R."/>
            <person name="Jin W."/>
            <person name="Lee H.R."/>
            <person name="Jiang J."/>
            <person name="Jackson S."/>
        </authorList>
    </citation>
    <scope>NUCLEOTIDE SEQUENCE [LARGE SCALE GENOMIC DNA]</scope>
</reference>
<accession>Q10G53</accession>
<evidence type="ECO:0000259" key="2">
    <source>
        <dbReference type="PROSITE" id="PS50222"/>
    </source>
</evidence>
<evidence type="ECO:0000313" key="3">
    <source>
        <dbReference type="EMBL" id="ABF97851.1"/>
    </source>
</evidence>
<dbReference type="InterPro" id="IPR002048">
    <property type="entry name" value="EF_hand_dom"/>
</dbReference>